<dbReference type="Proteomes" id="UP000030651">
    <property type="component" value="Unassembled WGS sequence"/>
</dbReference>
<dbReference type="AlphaFoldDB" id="W3WHI3"/>
<evidence type="ECO:0000313" key="2">
    <source>
        <dbReference type="EMBL" id="ETS73353.1"/>
    </source>
</evidence>
<organism evidence="2 3">
    <name type="scientific">Pestalotiopsis fici (strain W106-1 / CGMCC3.15140)</name>
    <dbReference type="NCBI Taxonomy" id="1229662"/>
    <lineage>
        <taxon>Eukaryota</taxon>
        <taxon>Fungi</taxon>
        <taxon>Dikarya</taxon>
        <taxon>Ascomycota</taxon>
        <taxon>Pezizomycotina</taxon>
        <taxon>Sordariomycetes</taxon>
        <taxon>Xylariomycetidae</taxon>
        <taxon>Amphisphaeriales</taxon>
        <taxon>Sporocadaceae</taxon>
        <taxon>Pestalotiopsis</taxon>
    </lineage>
</organism>
<dbReference type="Pfam" id="PF13787">
    <property type="entry name" value="HXXEE"/>
    <property type="match status" value="2"/>
</dbReference>
<dbReference type="HOGENOM" id="CLU_628663_0_0_1"/>
<sequence>MNWFWANWYHVNAGVAVLAASILAAYWNHFDLVQRCIIANFAVMNLHHWEEFGFPGGFTGLCNIARYGSDRPAHYPLNQLIAAFGNNWFNYIVYLPPLFLPKVTFLTLCPMAFGLLEVFGHGVLMNALVRRPYNPGLATSIFGFLPVGVTYLQHAHSNNLISGLDWLLAFMFAMANYYVIFYHIGIGYMGSKTTPYAFTKEEMDRYNPSLWSPSVWLAYYRDNWYYFTAIAFVISTFVMGFFGNLFTRIQTILIYNLMALFVHQVEEYILPGGGPLVINVAFYGERKDYDRFPGNKLSMAWVNTLAYPFYISAVVFPDNVWLGLAQCFFGFFQVIGHGLVMNIKANTAYNPDVASALLLHLPIGIYYIAHVHDHQLIQAVDWIYGLGGFILASILTIVIPILSCRNRQSSYPLTAKEMAGFNLLNKYRAKGLLKTD</sequence>
<feature type="transmembrane region" description="Helical" evidence="1">
    <location>
        <begin position="164"/>
        <end position="184"/>
    </location>
</feature>
<feature type="transmembrane region" description="Helical" evidence="1">
    <location>
        <begin position="91"/>
        <end position="113"/>
    </location>
</feature>
<proteinExistence type="predicted"/>
<dbReference type="OrthoDB" id="4234824at2759"/>
<dbReference type="RefSeq" id="XP_007841730.1">
    <property type="nucleotide sequence ID" value="XM_007843539.1"/>
</dbReference>
<dbReference type="EMBL" id="KI912122">
    <property type="protein sequence ID" value="ETS73353.1"/>
    <property type="molecule type" value="Genomic_DNA"/>
</dbReference>
<keyword evidence="1" id="KW-0472">Membrane</keyword>
<feature type="transmembrane region" description="Helical" evidence="1">
    <location>
        <begin position="133"/>
        <end position="152"/>
    </location>
</feature>
<dbReference type="InParanoid" id="W3WHI3"/>
<feature type="transmembrane region" description="Helical" evidence="1">
    <location>
        <begin position="382"/>
        <end position="402"/>
    </location>
</feature>
<dbReference type="eggNOG" id="ENOG502TDMF">
    <property type="taxonomic scope" value="Eukaryota"/>
</dbReference>
<gene>
    <name evidence="2" type="ORF">PFICI_14958</name>
</gene>
<feature type="transmembrane region" description="Helical" evidence="1">
    <location>
        <begin position="6"/>
        <end position="27"/>
    </location>
</feature>
<feature type="transmembrane region" description="Helical" evidence="1">
    <location>
        <begin position="297"/>
        <end position="315"/>
    </location>
</feature>
<keyword evidence="3" id="KW-1185">Reference proteome</keyword>
<dbReference type="KEGG" id="pfy:PFICI_14958"/>
<protein>
    <submittedName>
        <fullName evidence="2">Uncharacterized protein</fullName>
    </submittedName>
</protein>
<reference evidence="3" key="1">
    <citation type="journal article" date="2015" name="BMC Genomics">
        <title>Genomic and transcriptomic analysis of the endophytic fungus Pestalotiopsis fici reveals its lifestyle and high potential for synthesis of natural products.</title>
        <authorList>
            <person name="Wang X."/>
            <person name="Zhang X."/>
            <person name="Liu L."/>
            <person name="Xiang M."/>
            <person name="Wang W."/>
            <person name="Sun X."/>
            <person name="Che Y."/>
            <person name="Guo L."/>
            <person name="Liu G."/>
            <person name="Guo L."/>
            <person name="Wang C."/>
            <person name="Yin W.B."/>
            <person name="Stadler M."/>
            <person name="Zhang X."/>
            <person name="Liu X."/>
        </authorList>
    </citation>
    <scope>NUCLEOTIDE SEQUENCE [LARGE SCALE GENOMIC DNA]</scope>
    <source>
        <strain evidence="3">W106-1 / CGMCC3.15140</strain>
    </source>
</reference>
<evidence type="ECO:0000256" key="1">
    <source>
        <dbReference type="SAM" id="Phobius"/>
    </source>
</evidence>
<evidence type="ECO:0000313" key="3">
    <source>
        <dbReference type="Proteomes" id="UP000030651"/>
    </source>
</evidence>
<keyword evidence="1" id="KW-1133">Transmembrane helix</keyword>
<feature type="transmembrane region" description="Helical" evidence="1">
    <location>
        <begin position="224"/>
        <end position="246"/>
    </location>
</feature>
<name>W3WHI3_PESFW</name>
<feature type="transmembrane region" description="Helical" evidence="1">
    <location>
        <begin position="321"/>
        <end position="341"/>
    </location>
</feature>
<accession>W3WHI3</accession>
<dbReference type="GeneID" id="19279971"/>
<keyword evidence="1" id="KW-0812">Transmembrane</keyword>
<feature type="transmembrane region" description="Helical" evidence="1">
    <location>
        <begin position="353"/>
        <end position="370"/>
    </location>
</feature>
<dbReference type="InterPro" id="IPR025671">
    <property type="entry name" value="HXXEE"/>
</dbReference>